<dbReference type="InterPro" id="IPR003395">
    <property type="entry name" value="RecF/RecN/SMC_N"/>
</dbReference>
<evidence type="ECO:0000256" key="1">
    <source>
        <dbReference type="ARBA" id="ARBA00004123"/>
    </source>
</evidence>
<sequence length="217" mass="24290">MQLSKKPALADDTGTPAPPKSAVFSLPEGKRKSIMRDLGIHAATDSGEVDKPSEDLLKLQVEKPQIIEDNKDTRMVISFIKVEIFKSFRGVHEIGPLHKNMNVVAGANGSGKSNVIEAVLFCFGAQEGSARCKNLFEFIHKTDGCERASVQVLLQSGGRAKGGAPLRQRFLRTLQDKHESWSSLTRREQAKWIKMQREMERHGLIKIIYDNGRRPRQ</sequence>
<dbReference type="AlphaFoldDB" id="G0NP70"/>
<proteinExistence type="predicted"/>
<dbReference type="EMBL" id="GL379919">
    <property type="protein sequence ID" value="EGT35115.1"/>
    <property type="molecule type" value="Genomic_DNA"/>
</dbReference>
<gene>
    <name evidence="4" type="ORF">CAEBREN_08238</name>
</gene>
<dbReference type="Proteomes" id="UP000008068">
    <property type="component" value="Unassembled WGS sequence"/>
</dbReference>
<evidence type="ECO:0000313" key="4">
    <source>
        <dbReference type="EMBL" id="EGT35115.1"/>
    </source>
</evidence>
<dbReference type="eggNOG" id="KOG0996">
    <property type="taxonomic scope" value="Eukaryota"/>
</dbReference>
<dbReference type="SUPFAM" id="SSF52540">
    <property type="entry name" value="P-loop containing nucleoside triphosphate hydrolases"/>
    <property type="match status" value="1"/>
</dbReference>
<evidence type="ECO:0000256" key="2">
    <source>
        <dbReference type="SAM" id="MobiDB-lite"/>
    </source>
</evidence>
<evidence type="ECO:0000313" key="5">
    <source>
        <dbReference type="Proteomes" id="UP000008068"/>
    </source>
</evidence>
<dbReference type="STRING" id="135651.G0NP70"/>
<protein>
    <recommendedName>
        <fullName evidence="3">RecF/RecN/SMC N-terminal domain-containing protein</fullName>
    </recommendedName>
</protein>
<keyword evidence="5" id="KW-1185">Reference proteome</keyword>
<dbReference type="OrthoDB" id="5575062at2759"/>
<comment type="subcellular location">
    <subcellularLocation>
        <location evidence="1">Nucleus</location>
    </subcellularLocation>
</comment>
<dbReference type="HOGENOM" id="CLU_1273252_0_0_1"/>
<dbReference type="Gene3D" id="3.40.50.300">
    <property type="entry name" value="P-loop containing nucleotide triphosphate hydrolases"/>
    <property type="match status" value="1"/>
</dbReference>
<dbReference type="Pfam" id="PF02463">
    <property type="entry name" value="SMC_N"/>
    <property type="match status" value="1"/>
</dbReference>
<feature type="region of interest" description="Disordered" evidence="2">
    <location>
        <begin position="1"/>
        <end position="24"/>
    </location>
</feature>
<accession>G0NP70</accession>
<feature type="domain" description="RecF/RecN/SMC N-terminal" evidence="3">
    <location>
        <begin position="77"/>
        <end position="160"/>
    </location>
</feature>
<evidence type="ECO:0000259" key="3">
    <source>
        <dbReference type="Pfam" id="PF02463"/>
    </source>
</evidence>
<dbReference type="GO" id="GO:0005634">
    <property type="term" value="C:nucleus"/>
    <property type="evidence" value="ECO:0007669"/>
    <property type="project" value="UniProtKB-SubCell"/>
</dbReference>
<dbReference type="PANTHER" id="PTHR18937">
    <property type="entry name" value="STRUCTURAL MAINTENANCE OF CHROMOSOMES SMC FAMILY MEMBER"/>
    <property type="match status" value="1"/>
</dbReference>
<name>G0NP70_CAEBE</name>
<reference evidence="5" key="1">
    <citation type="submission" date="2011-07" db="EMBL/GenBank/DDBJ databases">
        <authorList>
            <consortium name="Caenorhabditis brenneri Sequencing and Analysis Consortium"/>
            <person name="Wilson R.K."/>
        </authorList>
    </citation>
    <scope>NUCLEOTIDE SEQUENCE [LARGE SCALE GENOMIC DNA]</scope>
    <source>
        <strain evidence="5">PB2801</strain>
    </source>
</reference>
<dbReference type="InterPro" id="IPR027417">
    <property type="entry name" value="P-loop_NTPase"/>
</dbReference>
<dbReference type="InParanoid" id="G0NP70"/>
<organism evidence="5">
    <name type="scientific">Caenorhabditis brenneri</name>
    <name type="common">Nematode worm</name>
    <dbReference type="NCBI Taxonomy" id="135651"/>
    <lineage>
        <taxon>Eukaryota</taxon>
        <taxon>Metazoa</taxon>
        <taxon>Ecdysozoa</taxon>
        <taxon>Nematoda</taxon>
        <taxon>Chromadorea</taxon>
        <taxon>Rhabditida</taxon>
        <taxon>Rhabditina</taxon>
        <taxon>Rhabditomorpha</taxon>
        <taxon>Rhabditoidea</taxon>
        <taxon>Rhabditidae</taxon>
        <taxon>Peloderinae</taxon>
        <taxon>Caenorhabditis</taxon>
    </lineage>
</organism>